<dbReference type="SUPFAM" id="SSF48208">
    <property type="entry name" value="Six-hairpin glycosidases"/>
    <property type="match status" value="1"/>
</dbReference>
<reference evidence="3 4" key="1">
    <citation type="journal article" date="2012" name="ISME J.">
        <title>Nitrification expanded: discovery, physiology and genomics of a nitrite-oxidizing bacterium from the phylum Chloroflexi.</title>
        <authorList>
            <person name="Sorokin D.Y."/>
            <person name="Lucker S."/>
            <person name="Vejmelkova D."/>
            <person name="Kostrikina N.A."/>
            <person name="Kleerebezem R."/>
            <person name="Rijpstra W.I."/>
            <person name="Damste J.S."/>
            <person name="Le Paslier D."/>
            <person name="Muyzer G."/>
            <person name="Wagner M."/>
            <person name="van Loosdrecht M.C."/>
            <person name="Daims H."/>
        </authorList>
    </citation>
    <scope>NUCLEOTIDE SEQUENCE [LARGE SCALE GENOMIC DNA]</scope>
    <source>
        <strain evidence="4">none</strain>
    </source>
</reference>
<keyword evidence="4" id="KW-1185">Reference proteome</keyword>
<organism evidence="3 4">
    <name type="scientific">Nitrolancea hollandica Lb</name>
    <dbReference type="NCBI Taxonomy" id="1129897"/>
    <lineage>
        <taxon>Bacteria</taxon>
        <taxon>Pseudomonadati</taxon>
        <taxon>Thermomicrobiota</taxon>
        <taxon>Thermomicrobia</taxon>
        <taxon>Sphaerobacterales</taxon>
        <taxon>Sphaerobacterineae</taxon>
        <taxon>Sphaerobacteraceae</taxon>
        <taxon>Nitrolancea</taxon>
    </lineage>
</organism>
<feature type="region of interest" description="Disordered" evidence="1">
    <location>
        <begin position="329"/>
        <end position="365"/>
    </location>
</feature>
<dbReference type="Gene3D" id="1.50.10.10">
    <property type="match status" value="1"/>
</dbReference>
<dbReference type="InterPro" id="IPR012341">
    <property type="entry name" value="6hp_glycosidase-like_sf"/>
</dbReference>
<evidence type="ECO:0000256" key="1">
    <source>
        <dbReference type="SAM" id="MobiDB-lite"/>
    </source>
</evidence>
<dbReference type="Pfam" id="PF00723">
    <property type="entry name" value="Glyco_hydro_15"/>
    <property type="match status" value="1"/>
</dbReference>
<protein>
    <recommendedName>
        <fullName evidence="2">GH15-like domain-containing protein</fullName>
    </recommendedName>
</protein>
<gene>
    <name evidence="3" type="ORF">NITHO_4480001</name>
</gene>
<dbReference type="AlphaFoldDB" id="I4EK88"/>
<dbReference type="GO" id="GO:0015927">
    <property type="term" value="F:trehalase activity"/>
    <property type="evidence" value="ECO:0007669"/>
    <property type="project" value="TreeGrafter"/>
</dbReference>
<sequence length="365" mass="40735">MMTVGYNDEAADFFHWLVRTTANDPSPIPQIMYRIGGGRDLRELILHQLAGYRDSRPVRIGNAASEQHQLDIYGEVLRAAYLHFHHRGDERREGNVSAGRAAATPPPPEIWAMLRELIRQAAERWQELDRGIWEVRGGPKHFLHSKLMCWAALDRGIRLAHEYDLDAPLDRWRRTREAIRKAIVTRGYNTEIGAFTQSFGSSDLDASALAIPRIGFLPPSDPRVRATVERIRAELMRGGLVCRYRTADGLPGGEGSFALCTFWLVEALALEGEIDAAHDLFERTIRHANDVGLLSEEIDPTTNELLGNFPQGFTHLGLINAAVNLAKAAKHGAEEQPENEAERAGRARRAAAEGYSARSQPRPAD</sequence>
<accession>I4EK88</accession>
<dbReference type="GO" id="GO:0005993">
    <property type="term" value="P:trehalose catabolic process"/>
    <property type="evidence" value="ECO:0007669"/>
    <property type="project" value="TreeGrafter"/>
</dbReference>
<comment type="caution">
    <text evidence="3">The sequence shown here is derived from an EMBL/GenBank/DDBJ whole genome shotgun (WGS) entry which is preliminary data.</text>
</comment>
<dbReference type="PANTHER" id="PTHR31616">
    <property type="entry name" value="TREHALASE"/>
    <property type="match status" value="1"/>
</dbReference>
<dbReference type="Proteomes" id="UP000004221">
    <property type="component" value="Unassembled WGS sequence"/>
</dbReference>
<dbReference type="EMBL" id="CAGS01000388">
    <property type="protein sequence ID" value="CCF85100.1"/>
    <property type="molecule type" value="Genomic_DNA"/>
</dbReference>
<feature type="domain" description="GH15-like" evidence="2">
    <location>
        <begin position="3"/>
        <end position="322"/>
    </location>
</feature>
<dbReference type="InterPro" id="IPR011613">
    <property type="entry name" value="GH15-like"/>
</dbReference>
<name>I4EK88_9BACT</name>
<evidence type="ECO:0000313" key="4">
    <source>
        <dbReference type="Proteomes" id="UP000004221"/>
    </source>
</evidence>
<dbReference type="InterPro" id="IPR008928">
    <property type="entry name" value="6-hairpin_glycosidase_sf"/>
</dbReference>
<dbReference type="PANTHER" id="PTHR31616:SF10">
    <property type="entry name" value="TREHALASE"/>
    <property type="match status" value="1"/>
</dbReference>
<proteinExistence type="predicted"/>
<evidence type="ECO:0000313" key="3">
    <source>
        <dbReference type="EMBL" id="CCF85100.1"/>
    </source>
</evidence>
<evidence type="ECO:0000259" key="2">
    <source>
        <dbReference type="Pfam" id="PF00723"/>
    </source>
</evidence>